<evidence type="ECO:0000313" key="2">
    <source>
        <dbReference type="Proteomes" id="UP000325315"/>
    </source>
</evidence>
<comment type="caution">
    <text evidence="1">The sequence shown here is derived from an EMBL/GenBank/DDBJ whole genome shotgun (WGS) entry which is preliminary data.</text>
</comment>
<dbReference type="AlphaFoldDB" id="A0A5B6WIP1"/>
<sequence length="77" mass="8802">MKMAILSSLLAENQRKKKEENLKLDQEPKKTDLDCGKAKVVKATEGSGPSRIVITLLNLFWYTLELSKARYGMYRLV</sequence>
<name>A0A5B6WIP1_9ROSI</name>
<reference evidence="1" key="1">
    <citation type="submission" date="2019-08" db="EMBL/GenBank/DDBJ databases">
        <authorList>
            <person name="Liu F."/>
        </authorList>
    </citation>
    <scope>NUCLEOTIDE SEQUENCE [LARGE SCALE GENOMIC DNA]</scope>
    <source>
        <strain evidence="1">PA1801</strain>
        <tissue evidence="1">Leaf</tissue>
    </source>
</reference>
<organism evidence="1 2">
    <name type="scientific">Gossypium australe</name>
    <dbReference type="NCBI Taxonomy" id="47621"/>
    <lineage>
        <taxon>Eukaryota</taxon>
        <taxon>Viridiplantae</taxon>
        <taxon>Streptophyta</taxon>
        <taxon>Embryophyta</taxon>
        <taxon>Tracheophyta</taxon>
        <taxon>Spermatophyta</taxon>
        <taxon>Magnoliopsida</taxon>
        <taxon>eudicotyledons</taxon>
        <taxon>Gunneridae</taxon>
        <taxon>Pentapetalae</taxon>
        <taxon>rosids</taxon>
        <taxon>malvids</taxon>
        <taxon>Malvales</taxon>
        <taxon>Malvaceae</taxon>
        <taxon>Malvoideae</taxon>
        <taxon>Gossypium</taxon>
    </lineage>
</organism>
<gene>
    <name evidence="1" type="ORF">EPI10_021434</name>
</gene>
<proteinExistence type="predicted"/>
<evidence type="ECO:0000313" key="1">
    <source>
        <dbReference type="EMBL" id="KAA3481036.1"/>
    </source>
</evidence>
<dbReference type="Proteomes" id="UP000325315">
    <property type="component" value="Unassembled WGS sequence"/>
</dbReference>
<keyword evidence="2" id="KW-1185">Reference proteome</keyword>
<accession>A0A5B6WIP1</accession>
<protein>
    <submittedName>
        <fullName evidence="1">Uncharacterized protein</fullName>
    </submittedName>
</protein>
<dbReference type="EMBL" id="SMMG02000003">
    <property type="protein sequence ID" value="KAA3481036.1"/>
    <property type="molecule type" value="Genomic_DNA"/>
</dbReference>